<proteinExistence type="inferred from homology"/>
<feature type="non-terminal residue" evidence="6">
    <location>
        <position position="512"/>
    </location>
</feature>
<dbReference type="PANTHER" id="PTHR11142">
    <property type="entry name" value="PSEUDOURIDYLATE SYNTHASE"/>
    <property type="match status" value="1"/>
</dbReference>
<feature type="region of interest" description="Disordered" evidence="4">
    <location>
        <begin position="211"/>
        <end position="328"/>
    </location>
</feature>
<feature type="compositionally biased region" description="Basic and acidic residues" evidence="4">
    <location>
        <begin position="230"/>
        <end position="242"/>
    </location>
</feature>
<dbReference type="EMBL" id="BSDZ01000103">
    <property type="protein sequence ID" value="GLI71304.1"/>
    <property type="molecule type" value="Genomic_DNA"/>
</dbReference>
<reference evidence="6 7" key="1">
    <citation type="journal article" date="2023" name="IScience">
        <title>Expanded male sex-determining region conserved during the evolution of homothallism in the green alga Volvox.</title>
        <authorList>
            <person name="Yamamoto K."/>
            <person name="Matsuzaki R."/>
            <person name="Mahakham W."/>
            <person name="Heman W."/>
            <person name="Sekimoto H."/>
            <person name="Kawachi M."/>
            <person name="Minakuchi Y."/>
            <person name="Toyoda A."/>
            <person name="Nozaki H."/>
        </authorList>
    </citation>
    <scope>NUCLEOTIDE SEQUENCE [LARGE SCALE GENOMIC DNA]</scope>
    <source>
        <strain evidence="6 7">NIES-4468</strain>
    </source>
</reference>
<name>A0ABQ5SNS4_9CHLO</name>
<dbReference type="Pfam" id="PF01416">
    <property type="entry name" value="PseudoU_synth_1"/>
    <property type="match status" value="1"/>
</dbReference>
<dbReference type="InterPro" id="IPR020094">
    <property type="entry name" value="TruA/RsuA/RluB/E/F_N"/>
</dbReference>
<dbReference type="InterPro" id="IPR020103">
    <property type="entry name" value="PsdUridine_synth_cat_dom_sf"/>
</dbReference>
<accession>A0ABQ5SNS4</accession>
<evidence type="ECO:0000256" key="3">
    <source>
        <dbReference type="ARBA" id="ARBA00023235"/>
    </source>
</evidence>
<dbReference type="InterPro" id="IPR020095">
    <property type="entry name" value="PsdUridine_synth_TruA_C"/>
</dbReference>
<keyword evidence="2" id="KW-0819">tRNA processing</keyword>
<feature type="domain" description="Pseudouridine synthase I TruA alpha/beta" evidence="5">
    <location>
        <begin position="341"/>
        <end position="430"/>
    </location>
</feature>
<gene>
    <name evidence="6" type="ORF">VaNZ11_016446</name>
</gene>
<dbReference type="PANTHER" id="PTHR11142:SF0">
    <property type="entry name" value="TRNA PSEUDOURIDINE SYNTHASE-LIKE 1"/>
    <property type="match status" value="1"/>
</dbReference>
<dbReference type="SUPFAM" id="SSF55120">
    <property type="entry name" value="Pseudouridine synthase"/>
    <property type="match status" value="1"/>
</dbReference>
<sequence length="512" mass="52121">MLRGSCGSIRQGARLASTGPGGPCPLLRVALHVQCSHDDVLPTQSPGVAVPTSNRIQQRRQHNCNGPAGQVAVRRGNRTSVASGRCLHPLGPCTGHSRGTTTAAAGAAIAAVRVGGGGLLGRGGPAASAASAAAAAAAAAAARLTPAGGAAGLAHVGGSIAESCRRSSCSPPRQGRPAGWVLAPRPGRQGRGTAKAAAAYAAGGGGTITAPVPAPAAPGTTAADAVTGSTRRENGSGRDRGAGADGVRCSLKGSGGSSADGDGDMAGPPSEHLGVTHRNVATSASLSKNDSLTSPPSPPLLPSSNDGVAAGEGLITSTTSPFVEDRSGGLGRLGRFSHRLIVAYDGTDYCGWQLQPSAPTVQRFLESALCTVLREDRAVLGVRAAGRTDSGVHARGQVVQFSCNRELDFDKMPYKLNSVLPHDIRVLSITRTAPDFSVTCSALGKCYHYSLTNAETHDPLRHRYAMHVRKPLDLVAMRAAAGALEGTHDFTQFSNIGEEGGRPRKRNTIKTL</sequence>
<evidence type="ECO:0000313" key="6">
    <source>
        <dbReference type="EMBL" id="GLI71304.1"/>
    </source>
</evidence>
<keyword evidence="7" id="KW-1185">Reference proteome</keyword>
<evidence type="ECO:0000259" key="5">
    <source>
        <dbReference type="Pfam" id="PF01416"/>
    </source>
</evidence>
<protein>
    <recommendedName>
        <fullName evidence="5">Pseudouridine synthase I TruA alpha/beta domain-containing protein</fullName>
    </recommendedName>
</protein>
<organism evidence="6 7">
    <name type="scientific">Volvox africanus</name>
    <dbReference type="NCBI Taxonomy" id="51714"/>
    <lineage>
        <taxon>Eukaryota</taxon>
        <taxon>Viridiplantae</taxon>
        <taxon>Chlorophyta</taxon>
        <taxon>core chlorophytes</taxon>
        <taxon>Chlorophyceae</taxon>
        <taxon>CS clade</taxon>
        <taxon>Chlamydomonadales</taxon>
        <taxon>Volvocaceae</taxon>
        <taxon>Volvox</taxon>
    </lineage>
</organism>
<comment type="caution">
    <text evidence="6">The sequence shown here is derived from an EMBL/GenBank/DDBJ whole genome shotgun (WGS) entry which is preliminary data.</text>
</comment>
<dbReference type="Gene3D" id="3.30.70.580">
    <property type="entry name" value="Pseudouridine synthase I, catalytic domain, N-terminal subdomain"/>
    <property type="match status" value="1"/>
</dbReference>
<dbReference type="InterPro" id="IPR020097">
    <property type="entry name" value="PsdUridine_synth_TruA_a/b_dom"/>
</dbReference>
<comment type="similarity">
    <text evidence="1">Belongs to the tRNA pseudouridine synthase TruA family.</text>
</comment>
<dbReference type="Proteomes" id="UP001165090">
    <property type="component" value="Unassembled WGS sequence"/>
</dbReference>
<dbReference type="InterPro" id="IPR001406">
    <property type="entry name" value="PsdUridine_synth_TruA"/>
</dbReference>
<evidence type="ECO:0000256" key="1">
    <source>
        <dbReference type="ARBA" id="ARBA00009375"/>
    </source>
</evidence>
<feature type="compositionally biased region" description="Low complexity" evidence="4">
    <location>
        <begin position="217"/>
        <end position="228"/>
    </location>
</feature>
<feature type="compositionally biased region" description="Polar residues" evidence="4">
    <location>
        <begin position="279"/>
        <end position="290"/>
    </location>
</feature>
<dbReference type="Gene3D" id="3.30.70.660">
    <property type="entry name" value="Pseudouridine synthase I, catalytic domain, C-terminal subdomain"/>
    <property type="match status" value="1"/>
</dbReference>
<evidence type="ECO:0000313" key="7">
    <source>
        <dbReference type="Proteomes" id="UP001165090"/>
    </source>
</evidence>
<evidence type="ECO:0000256" key="4">
    <source>
        <dbReference type="SAM" id="MobiDB-lite"/>
    </source>
</evidence>
<evidence type="ECO:0000256" key="2">
    <source>
        <dbReference type="ARBA" id="ARBA00022694"/>
    </source>
</evidence>
<feature type="region of interest" description="Disordered" evidence="4">
    <location>
        <begin position="167"/>
        <end position="196"/>
    </location>
</feature>
<keyword evidence="3" id="KW-0413">Isomerase</keyword>